<gene>
    <name evidence="1" type="ORF">PBS003_LOCUS7356</name>
</gene>
<dbReference type="Proteomes" id="UP001160483">
    <property type="component" value="Unassembled WGS sequence"/>
</dbReference>
<evidence type="ECO:0000313" key="1">
    <source>
        <dbReference type="EMBL" id="CAH0480741.1"/>
    </source>
</evidence>
<sequence>MPAEDVAAETKEAATIDAVSKTYVESSQVSSLEEMDVILPPEQSAVVESIPQECTSSMPQEDEKMDVMSTTKQSVVESVSSLWSSLVAHECTSSMPQVAEEKGTIIEEQVKENELATRGRVSSWIAAYVPKSLLGFFQRRCMKKTNLVVLCLALLLPMALARR</sequence>
<dbReference type="EMBL" id="CAKKTJ010000325">
    <property type="protein sequence ID" value="CAH0480741.1"/>
    <property type="molecule type" value="Genomic_DNA"/>
</dbReference>
<organism evidence="1 2">
    <name type="scientific">Peronospora belbahrii</name>
    <dbReference type="NCBI Taxonomy" id="622444"/>
    <lineage>
        <taxon>Eukaryota</taxon>
        <taxon>Sar</taxon>
        <taxon>Stramenopiles</taxon>
        <taxon>Oomycota</taxon>
        <taxon>Peronosporomycetes</taxon>
        <taxon>Peronosporales</taxon>
        <taxon>Peronosporaceae</taxon>
        <taxon>Peronospora</taxon>
    </lineage>
</organism>
<comment type="caution">
    <text evidence="1">The sequence shown here is derived from an EMBL/GenBank/DDBJ whole genome shotgun (WGS) entry which is preliminary data.</text>
</comment>
<dbReference type="AlphaFoldDB" id="A0AAU9L1K5"/>
<accession>A0AAU9L1K5</accession>
<evidence type="ECO:0000313" key="2">
    <source>
        <dbReference type="Proteomes" id="UP001160483"/>
    </source>
</evidence>
<reference evidence="1" key="1">
    <citation type="submission" date="2021-11" db="EMBL/GenBank/DDBJ databases">
        <authorList>
            <person name="Islam A."/>
            <person name="Islam S."/>
            <person name="Flora M.S."/>
            <person name="Rahman M."/>
            <person name="Ziaur R.M."/>
            <person name="Epstein J.H."/>
            <person name="Hassan M."/>
            <person name="Klassen M."/>
            <person name="Woodard K."/>
            <person name="Webb A."/>
            <person name="Webby R.J."/>
            <person name="El Zowalaty M.E."/>
        </authorList>
    </citation>
    <scope>NUCLEOTIDE SEQUENCE</scope>
    <source>
        <strain evidence="1">Pbs3</strain>
    </source>
</reference>
<proteinExistence type="predicted"/>
<name>A0AAU9L1K5_9STRA</name>
<protein>
    <submittedName>
        <fullName evidence="1">Uncharacterized protein</fullName>
    </submittedName>
</protein>